<feature type="region of interest" description="Disordered" evidence="1">
    <location>
        <begin position="1"/>
        <end position="22"/>
    </location>
</feature>
<dbReference type="InterPro" id="IPR039051">
    <property type="entry name" value="SE-CTX-like"/>
</dbReference>
<dbReference type="KEGG" id="gmh:115536230"/>
<protein>
    <recommendedName>
        <fullName evidence="4">Rapunzel 2</fullName>
    </recommendedName>
</protein>
<name>A0A8C5FI87_GADMO</name>
<dbReference type="Ensembl" id="ENSGMOT00000041836.1">
    <property type="protein sequence ID" value="ENSGMOP00000036999.1"/>
    <property type="gene ID" value="ENSGMOG00000031886.1"/>
</dbReference>
<evidence type="ECO:0008006" key="4">
    <source>
        <dbReference type="Google" id="ProtNLM"/>
    </source>
</evidence>
<sequence>MSSQGNTTRSQTTEQLSGREAGAMADTRKTVVKVLICVEKVTSFASSVDPICGMIYPLVRFLRKGLQEDEEAHALEKDFQALHCKIGSISAKNGQCLPQIRMDEVYETYGKHEGFIKHQYKAFGEMVTGVKKNPDAADHHMSTFKGVYEHFKADLGLDIYYRGVMGEGSVFGRPLLLVYLEHCGHDRTVMEHRCSDLRLLFHMGLIALMAYTAVTEDDEEYVAQKWKKRMAEIQSKMEEVLSQCKEESPP</sequence>
<evidence type="ECO:0000313" key="2">
    <source>
        <dbReference type="Ensembl" id="ENSGMOP00000038792.1"/>
    </source>
</evidence>
<organism evidence="2 3">
    <name type="scientific">Gadus morhua</name>
    <name type="common">Atlantic cod</name>
    <dbReference type="NCBI Taxonomy" id="8049"/>
    <lineage>
        <taxon>Eukaryota</taxon>
        <taxon>Metazoa</taxon>
        <taxon>Chordata</taxon>
        <taxon>Craniata</taxon>
        <taxon>Vertebrata</taxon>
        <taxon>Euteleostomi</taxon>
        <taxon>Actinopterygii</taxon>
        <taxon>Neopterygii</taxon>
        <taxon>Teleostei</taxon>
        <taxon>Neoteleostei</taxon>
        <taxon>Acanthomorphata</taxon>
        <taxon>Zeiogadaria</taxon>
        <taxon>Gadariae</taxon>
        <taxon>Gadiformes</taxon>
        <taxon>Gadoidei</taxon>
        <taxon>Gadidae</taxon>
        <taxon>Gadus</taxon>
    </lineage>
</organism>
<accession>A0A8C5FI87</accession>
<dbReference type="Proteomes" id="UP000694546">
    <property type="component" value="Chromosome 22"/>
</dbReference>
<dbReference type="GeneTree" id="ENSGT00940000165143"/>
<evidence type="ECO:0000313" key="3">
    <source>
        <dbReference type="Proteomes" id="UP000694546"/>
    </source>
</evidence>
<keyword evidence="3" id="KW-1185">Reference proteome</keyword>
<dbReference type="PANTHER" id="PTHR40472">
    <property type="entry name" value="RICIN B-TYPE LECTIN DOMAIN-CONTAINING PROTEIN"/>
    <property type="match status" value="1"/>
</dbReference>
<feature type="compositionally biased region" description="Polar residues" evidence="1">
    <location>
        <begin position="1"/>
        <end position="16"/>
    </location>
</feature>
<dbReference type="PANTHER" id="PTHR40472:SF8">
    <property type="entry name" value="RAPUNZEL 2"/>
    <property type="match status" value="1"/>
</dbReference>
<reference evidence="2" key="1">
    <citation type="submission" date="2025-05" db="UniProtKB">
        <authorList>
            <consortium name="Ensembl"/>
        </authorList>
    </citation>
    <scope>IDENTIFICATION</scope>
</reference>
<dbReference type="AlphaFoldDB" id="A0A8C5FI87"/>
<evidence type="ECO:0000256" key="1">
    <source>
        <dbReference type="SAM" id="MobiDB-lite"/>
    </source>
</evidence>
<proteinExistence type="predicted"/>
<dbReference type="Ensembl" id="ENSGMOT00000052272.1">
    <property type="protein sequence ID" value="ENSGMOP00000038792.1"/>
    <property type="gene ID" value="ENSGMOG00000031886.1"/>
</dbReference>